<evidence type="ECO:0000256" key="16">
    <source>
        <dbReference type="RuleBase" id="RU362119"/>
    </source>
</evidence>
<dbReference type="FunFam" id="3.90.780.10:FF:000002">
    <property type="entry name" value="Bifunctional 2',3'-cyclic-nucleotide 2'-phosphodiesterase/3'-nucleotidase"/>
    <property type="match status" value="1"/>
</dbReference>
<dbReference type="STRING" id="1123498.VR7878_02418"/>
<dbReference type="InterPro" id="IPR041827">
    <property type="entry name" value="CpdB_N"/>
</dbReference>
<dbReference type="PANTHER" id="PTHR11575">
    <property type="entry name" value="5'-NUCLEOTIDASE-RELATED"/>
    <property type="match status" value="1"/>
</dbReference>
<dbReference type="Gene3D" id="3.60.21.10">
    <property type="match status" value="1"/>
</dbReference>
<dbReference type="PROSITE" id="PS00785">
    <property type="entry name" value="5_NUCLEOTIDASE_1"/>
    <property type="match status" value="1"/>
</dbReference>
<evidence type="ECO:0000256" key="5">
    <source>
        <dbReference type="ARBA" id="ARBA00006654"/>
    </source>
</evidence>
<dbReference type="EC" id="3.1.3.6" evidence="7"/>
<evidence type="ECO:0000256" key="6">
    <source>
        <dbReference type="ARBA" id="ARBA00012364"/>
    </source>
</evidence>
<dbReference type="NCBIfam" id="TIGR01390">
    <property type="entry name" value="CycNucDiestase"/>
    <property type="match status" value="1"/>
</dbReference>
<comment type="catalytic activity">
    <reaction evidence="2">
        <text>a nucleoside 2',3'-cyclic phosphate + H2O = a nucleoside 3'-phosphate + H(+)</text>
        <dbReference type="Rhea" id="RHEA:19621"/>
        <dbReference type="ChEBI" id="CHEBI:15377"/>
        <dbReference type="ChEBI" id="CHEBI:15378"/>
        <dbReference type="ChEBI" id="CHEBI:66949"/>
        <dbReference type="ChEBI" id="CHEBI:66954"/>
        <dbReference type="EC" id="3.1.4.16"/>
    </reaction>
</comment>
<dbReference type="SUPFAM" id="SSF55816">
    <property type="entry name" value="5'-nucleotidase (syn. UDP-sugar hydrolase), C-terminal domain"/>
    <property type="match status" value="1"/>
</dbReference>
<dbReference type="InterPro" id="IPR006179">
    <property type="entry name" value="5_nucleotidase/apyrase"/>
</dbReference>
<dbReference type="PANTHER" id="PTHR11575:SF6">
    <property type="entry name" value="2',3'-CYCLIC-NUCLEOTIDE 2'-PHOSPHODIESTERASE_3'-NUCLEOTIDASE"/>
    <property type="match status" value="1"/>
</dbReference>
<evidence type="ECO:0000259" key="18">
    <source>
        <dbReference type="Pfam" id="PF02872"/>
    </source>
</evidence>
<dbReference type="EMBL" id="FULE01000031">
    <property type="protein sequence ID" value="SJN57638.1"/>
    <property type="molecule type" value="Genomic_DNA"/>
</dbReference>
<proteinExistence type="inferred from homology"/>
<comment type="similarity">
    <text evidence="5 16">Belongs to the 5'-nucleotidase family.</text>
</comment>
<comment type="catalytic activity">
    <reaction evidence="1">
        <text>a ribonucleoside 3'-phosphate + H2O = a ribonucleoside + phosphate</text>
        <dbReference type="Rhea" id="RHEA:10144"/>
        <dbReference type="ChEBI" id="CHEBI:13197"/>
        <dbReference type="ChEBI" id="CHEBI:15377"/>
        <dbReference type="ChEBI" id="CHEBI:18254"/>
        <dbReference type="ChEBI" id="CHEBI:43474"/>
        <dbReference type="EC" id="3.1.3.6"/>
    </reaction>
</comment>
<protein>
    <recommendedName>
        <fullName evidence="8">2',3'-cyclic-nucleotide 2'-phosphodiesterase/3'-nucleotidase</fullName>
        <ecNumber evidence="7">3.1.3.6</ecNumber>
        <ecNumber evidence="6">3.1.4.16</ecNumber>
    </recommendedName>
</protein>
<evidence type="ECO:0000256" key="4">
    <source>
        <dbReference type="ARBA" id="ARBA00004418"/>
    </source>
</evidence>
<dbReference type="Pfam" id="PF00149">
    <property type="entry name" value="Metallophos"/>
    <property type="match status" value="1"/>
</dbReference>
<evidence type="ECO:0000256" key="14">
    <source>
        <dbReference type="ARBA" id="ARBA00023268"/>
    </source>
</evidence>
<sequence>MKQPRRFLILSLLSELLILSSSILSNSVNAETIQLRIIETTDIHANIMDYDYYKDKSSEKIGLIRAASLIKTAREENPNSLLIDNGDLIQGSPMGDYMAAKGIKTGEVHPVYKAMNLLGYEVGNIGNHEFNYGLGYLKETLNDANFPYINANIFDAKTDQHYFRPYLIKSYTLTDTDGKPQQLKVGYIGFAPPQIMTWDKKNLTGNVYTKDIKATAKALIPKMKQEGADIIVAIPHSGIATTPYHVGAENSVYYLAEIPDIDAIAFGHAHAVFPGKGFDNLPDVDNHKGTIHGVAAVMPGRWGSHVGIIDLTIEKKNHHWQVTGSQSQARPIYDNMTHHALVPADAQLRHAVQSDHQATRQFVNQPIGRASDKMYSYLALVQDDPTVQIVNLAQQAYVEKMIQGDPDLSGLPVLSAAAPFKAGGRKNDPSNYTEVESGQLTFRNAADLYLYPNTLVALKVTGRELKEWLECSAGQFNRIDPTQTTPQSLIDWDGFRTYNFDVIDGIEYQIDVTQPARYDGDCQLVHPNSRRIVGLSYQGKAIPDNQVFLIATNNYRAYGNKFSGTGASHVAFDAPDENRTILANYIAQVSKNQGEIHPTADNNWRLAPIETSKKLDIRFETAPGEKAAQFIQQYGRYPMKQLMTDEAGFAVYEIELQK</sequence>
<dbReference type="NCBIfam" id="NF006938">
    <property type="entry name" value="PRK09420.1"/>
    <property type="match status" value="1"/>
</dbReference>
<dbReference type="InterPro" id="IPR006294">
    <property type="entry name" value="Cyc_nuc_PDE_nucleotidase"/>
</dbReference>
<evidence type="ECO:0000256" key="11">
    <source>
        <dbReference type="ARBA" id="ARBA00022741"/>
    </source>
</evidence>
<evidence type="ECO:0000256" key="13">
    <source>
        <dbReference type="ARBA" id="ARBA00022801"/>
    </source>
</evidence>
<dbReference type="GO" id="GO:0009166">
    <property type="term" value="P:nucleotide catabolic process"/>
    <property type="evidence" value="ECO:0007669"/>
    <property type="project" value="InterPro"/>
</dbReference>
<dbReference type="SUPFAM" id="SSF56300">
    <property type="entry name" value="Metallo-dependent phosphatases"/>
    <property type="match status" value="1"/>
</dbReference>
<name>A0A1R4LME7_VIBR1</name>
<dbReference type="FunFam" id="3.60.21.10:FF:000037">
    <property type="entry name" value="Bifunctional 2',3'-cyclic-nucleotide 2'-phosphodiesterase/3'-nucleotidase"/>
    <property type="match status" value="1"/>
</dbReference>
<evidence type="ECO:0000256" key="15">
    <source>
        <dbReference type="ARBA" id="ARBA00056111"/>
    </source>
</evidence>
<keyword evidence="14" id="KW-0511">Multifunctional enzyme</keyword>
<keyword evidence="11 16" id="KW-0547">Nucleotide-binding</keyword>
<evidence type="ECO:0000256" key="1">
    <source>
        <dbReference type="ARBA" id="ARBA00000527"/>
    </source>
</evidence>
<accession>A0A1R4LME7</accession>
<evidence type="ECO:0000256" key="8">
    <source>
        <dbReference type="ARBA" id="ARBA00016420"/>
    </source>
</evidence>
<gene>
    <name evidence="19" type="primary">cpdB</name>
    <name evidence="19" type="ORF">VR7878_02418</name>
</gene>
<evidence type="ECO:0000256" key="7">
    <source>
        <dbReference type="ARBA" id="ARBA00012642"/>
    </source>
</evidence>
<dbReference type="Pfam" id="PF02872">
    <property type="entry name" value="5_nucleotid_C"/>
    <property type="match status" value="1"/>
</dbReference>
<dbReference type="Proteomes" id="UP000188276">
    <property type="component" value="Unassembled WGS sequence"/>
</dbReference>
<keyword evidence="9" id="KW-0479">Metal-binding</keyword>
<evidence type="ECO:0000256" key="9">
    <source>
        <dbReference type="ARBA" id="ARBA00022723"/>
    </source>
</evidence>
<dbReference type="RefSeq" id="WP_077336364.1">
    <property type="nucleotide sequence ID" value="NZ_FULE01000031.1"/>
</dbReference>
<dbReference type="AlphaFoldDB" id="A0A1R4LME7"/>
<keyword evidence="10 16" id="KW-0732">Signal</keyword>
<evidence type="ECO:0000256" key="10">
    <source>
        <dbReference type="ARBA" id="ARBA00022729"/>
    </source>
</evidence>
<dbReference type="OrthoDB" id="9803927at2"/>
<organism evidence="19 20">
    <name type="scientific">Vibrio ruber (strain DSM 16370 / JCM 11486 / BCRC 17186 / CECT 7878 / LMG 23124 / VR1)</name>
    <dbReference type="NCBI Taxonomy" id="1123498"/>
    <lineage>
        <taxon>Bacteria</taxon>
        <taxon>Pseudomonadati</taxon>
        <taxon>Pseudomonadota</taxon>
        <taxon>Gammaproteobacteria</taxon>
        <taxon>Vibrionales</taxon>
        <taxon>Vibrionaceae</taxon>
        <taxon>Vibrio</taxon>
    </lineage>
</organism>
<feature type="signal peptide" evidence="16">
    <location>
        <begin position="1"/>
        <end position="30"/>
    </location>
</feature>
<comment type="cofactor">
    <cofactor evidence="3">
        <name>a divalent metal cation</name>
        <dbReference type="ChEBI" id="CHEBI:60240"/>
    </cofactor>
</comment>
<dbReference type="PRINTS" id="PR01607">
    <property type="entry name" value="APYRASEFAMLY"/>
</dbReference>
<dbReference type="PROSITE" id="PS00786">
    <property type="entry name" value="5_NUCLEOTIDASE_2"/>
    <property type="match status" value="1"/>
</dbReference>
<feature type="chain" id="PRO_5011829326" description="2',3'-cyclic-nucleotide 2'-phosphodiesterase/3'-nucleotidase" evidence="16">
    <location>
        <begin position="31"/>
        <end position="658"/>
    </location>
</feature>
<dbReference type="CDD" id="cd07410">
    <property type="entry name" value="MPP_CpdB_N"/>
    <property type="match status" value="1"/>
</dbReference>
<comment type="subcellular location">
    <subcellularLocation>
        <location evidence="4">Periplasm</location>
    </subcellularLocation>
</comment>
<evidence type="ECO:0000313" key="19">
    <source>
        <dbReference type="EMBL" id="SJN57638.1"/>
    </source>
</evidence>
<dbReference type="InterPro" id="IPR036907">
    <property type="entry name" value="5'-Nucleotdase_C_sf"/>
</dbReference>
<dbReference type="GO" id="GO:0000166">
    <property type="term" value="F:nucleotide binding"/>
    <property type="evidence" value="ECO:0007669"/>
    <property type="project" value="UniProtKB-KW"/>
</dbReference>
<evidence type="ECO:0000259" key="17">
    <source>
        <dbReference type="Pfam" id="PF00149"/>
    </source>
</evidence>
<evidence type="ECO:0000256" key="3">
    <source>
        <dbReference type="ARBA" id="ARBA00001968"/>
    </source>
</evidence>
<comment type="function">
    <text evidence="15">This bifunctional enzyme catalyzes two consecutive reactions during ribonucleic acid degradation. Converts a 2',3'-cyclic nucleotide to a 3'-nucleotide and then the 3'-nucleotide to the corresponding nucleoside and phosphate.</text>
</comment>
<reference evidence="20" key="1">
    <citation type="submission" date="2017-02" db="EMBL/GenBank/DDBJ databases">
        <authorList>
            <person name="Rodrigo-Torres L."/>
            <person name="Arahal R.D."/>
            <person name="Lucena T."/>
        </authorList>
    </citation>
    <scope>NUCLEOTIDE SEQUENCE [LARGE SCALE GENOMIC DNA]</scope>
    <source>
        <strain evidence="20">CECT 7878</strain>
    </source>
</reference>
<dbReference type="Gene3D" id="3.90.780.10">
    <property type="entry name" value="5'-Nucleotidase, C-terminal domain"/>
    <property type="match status" value="1"/>
</dbReference>
<dbReference type="InterPro" id="IPR004843">
    <property type="entry name" value="Calcineurin-like_PHP"/>
</dbReference>
<feature type="domain" description="Calcineurin-like phosphoesterase" evidence="17">
    <location>
        <begin position="35"/>
        <end position="271"/>
    </location>
</feature>
<dbReference type="GO" id="GO:0008663">
    <property type="term" value="F:2',3'-cyclic-nucleotide 2'-phosphodiesterase activity"/>
    <property type="evidence" value="ECO:0007669"/>
    <property type="project" value="UniProtKB-EC"/>
</dbReference>
<dbReference type="GO" id="GO:0046872">
    <property type="term" value="F:metal ion binding"/>
    <property type="evidence" value="ECO:0007669"/>
    <property type="project" value="UniProtKB-KW"/>
</dbReference>
<dbReference type="InterPro" id="IPR008334">
    <property type="entry name" value="5'-Nucleotdase_C"/>
</dbReference>
<dbReference type="InterPro" id="IPR006146">
    <property type="entry name" value="5'-Nucleotdase_CS"/>
</dbReference>
<keyword evidence="12" id="KW-0574">Periplasm</keyword>
<keyword evidence="13 16" id="KW-0378">Hydrolase</keyword>
<dbReference type="InterPro" id="IPR029052">
    <property type="entry name" value="Metallo-depent_PP-like"/>
</dbReference>
<dbReference type="GO" id="GO:0008254">
    <property type="term" value="F:3'-nucleotidase activity"/>
    <property type="evidence" value="ECO:0007669"/>
    <property type="project" value="UniProtKB-EC"/>
</dbReference>
<evidence type="ECO:0000256" key="12">
    <source>
        <dbReference type="ARBA" id="ARBA00022764"/>
    </source>
</evidence>
<evidence type="ECO:0000256" key="2">
    <source>
        <dbReference type="ARBA" id="ARBA00001730"/>
    </source>
</evidence>
<keyword evidence="20" id="KW-1185">Reference proteome</keyword>
<feature type="domain" description="5'-Nucleotidase C-terminal" evidence="18">
    <location>
        <begin position="417"/>
        <end position="560"/>
    </location>
</feature>
<dbReference type="GO" id="GO:0030288">
    <property type="term" value="C:outer membrane-bounded periplasmic space"/>
    <property type="evidence" value="ECO:0007669"/>
    <property type="project" value="TreeGrafter"/>
</dbReference>
<dbReference type="EC" id="3.1.4.16" evidence="6"/>
<evidence type="ECO:0000313" key="20">
    <source>
        <dbReference type="Proteomes" id="UP000188276"/>
    </source>
</evidence>